<dbReference type="InterPro" id="IPR036188">
    <property type="entry name" value="FAD/NAD-bd_sf"/>
</dbReference>
<sequence>MQTRGYAFFSQLDEGSEQMQLLAMEQADLSKKPLYQDSEGLALRFDGASFIRDAQELHHFYPNLSPAIRSALVFHRCGWFRTGEYLKSMLFEAMASRFTFARATVEELNWGNSKVTLKLDDGTAIVADKVIICAGQYSQALLQRIDINLPIAYESHSKVVLPDLSRSLSGMPFSFYADTFELNFNAEELAAEPALAGLQGQALPGHFHVRENWSDVLGEPSVQALWTYDCEPMDEPHPYYPDGSVTHTGIYTKMPDNLPCIGTLVSGKIYINSALSGFGYMFSQQASELIARHCMDDGDVPTIFDPLRSIDTIGDSLSPHRRGQM</sequence>
<dbReference type="AlphaFoldDB" id="A0A068QNU7"/>
<protein>
    <submittedName>
        <fullName evidence="4">FAD dependent oxidoreductase</fullName>
    </submittedName>
</protein>
<dbReference type="EMBL" id="FO704550">
    <property type="protein sequence ID" value="CDG16638.1"/>
    <property type="molecule type" value="Genomic_DNA"/>
</dbReference>
<dbReference type="SUPFAM" id="SSF51905">
    <property type="entry name" value="FAD/NAD(P)-binding domain"/>
    <property type="match status" value="1"/>
</dbReference>
<evidence type="ECO:0000313" key="6">
    <source>
        <dbReference type="Proteomes" id="UP000324170"/>
    </source>
</evidence>
<dbReference type="EMBL" id="VNHN01000019">
    <property type="protein sequence ID" value="TYP08836.1"/>
    <property type="molecule type" value="Genomic_DNA"/>
</dbReference>
<evidence type="ECO:0000313" key="3">
    <source>
        <dbReference type="EMBL" id="CDG16638.1"/>
    </source>
</evidence>
<dbReference type="STRING" id="351671.XDD1_0935"/>
<feature type="domain" description="FAD dependent oxidoreductase" evidence="2">
    <location>
        <begin position="45"/>
        <end position="291"/>
    </location>
</feature>
<dbReference type="PANTHER" id="PTHR13847:SF287">
    <property type="entry name" value="FAD-DEPENDENT OXIDOREDUCTASE DOMAIN-CONTAINING PROTEIN 1"/>
    <property type="match status" value="1"/>
</dbReference>
<dbReference type="GO" id="GO:0016491">
    <property type="term" value="F:oxidoreductase activity"/>
    <property type="evidence" value="ECO:0007669"/>
    <property type="project" value="UniProtKB-KW"/>
</dbReference>
<evidence type="ECO:0000256" key="1">
    <source>
        <dbReference type="ARBA" id="ARBA00023002"/>
    </source>
</evidence>
<dbReference type="PANTHER" id="PTHR13847">
    <property type="entry name" value="SARCOSINE DEHYDROGENASE-RELATED"/>
    <property type="match status" value="1"/>
</dbReference>
<reference evidence="3 5" key="1">
    <citation type="submission" date="2013-07" db="EMBL/GenBank/DDBJ databases">
        <authorList>
            <person name="Genoscope - CEA"/>
        </authorList>
    </citation>
    <scope>NUCLEOTIDE SEQUENCE [LARGE SCALE GENOMIC DNA]</scope>
    <source>
        <strain evidence="3">FRM16</strain>
        <strain evidence="5">FRM16 / DSM 17909</strain>
    </source>
</reference>
<dbReference type="HOGENOM" id="CLU_855128_0_0_6"/>
<dbReference type="Gene3D" id="3.30.9.10">
    <property type="entry name" value="D-Amino Acid Oxidase, subunit A, domain 2"/>
    <property type="match status" value="1"/>
</dbReference>
<evidence type="ECO:0000259" key="2">
    <source>
        <dbReference type="Pfam" id="PF01266"/>
    </source>
</evidence>
<dbReference type="InterPro" id="IPR006076">
    <property type="entry name" value="FAD-dep_OxRdtase"/>
</dbReference>
<evidence type="ECO:0000313" key="4">
    <source>
        <dbReference type="EMBL" id="TYP08836.1"/>
    </source>
</evidence>
<dbReference type="Proteomes" id="UP000032721">
    <property type="component" value="Chromosome"/>
</dbReference>
<accession>A0A068QNU7</accession>
<gene>
    <name evidence="4" type="ORF">LY16_01494</name>
    <name evidence="3" type="ORF">XDD1_0935</name>
</gene>
<dbReference type="Gene3D" id="3.50.50.60">
    <property type="entry name" value="FAD/NAD(P)-binding domain"/>
    <property type="match status" value="1"/>
</dbReference>
<organism evidence="3 5">
    <name type="scientific">Xenorhabdus doucetiae</name>
    <dbReference type="NCBI Taxonomy" id="351671"/>
    <lineage>
        <taxon>Bacteria</taxon>
        <taxon>Pseudomonadati</taxon>
        <taxon>Pseudomonadota</taxon>
        <taxon>Gammaproteobacteria</taxon>
        <taxon>Enterobacterales</taxon>
        <taxon>Morganellaceae</taxon>
        <taxon>Xenorhabdus</taxon>
    </lineage>
</organism>
<dbReference type="Proteomes" id="UP000324170">
    <property type="component" value="Unassembled WGS sequence"/>
</dbReference>
<keyword evidence="1" id="KW-0560">Oxidoreductase</keyword>
<reference evidence="4 6" key="2">
    <citation type="submission" date="2019-07" db="EMBL/GenBank/DDBJ databases">
        <title>Genomic Encyclopedia of Type Strains, Phase I: the one thousand microbial genomes (KMG-I) project.</title>
        <authorList>
            <person name="Kyrpides N."/>
        </authorList>
    </citation>
    <scope>NUCLEOTIDE SEQUENCE [LARGE SCALE GENOMIC DNA]</scope>
    <source>
        <strain evidence="4 6">DSM 17909</strain>
    </source>
</reference>
<dbReference type="Pfam" id="PF01266">
    <property type="entry name" value="DAO"/>
    <property type="match status" value="1"/>
</dbReference>
<dbReference type="KEGG" id="xdo:XDD1_0935"/>
<keyword evidence="6" id="KW-1185">Reference proteome</keyword>
<proteinExistence type="predicted"/>
<dbReference type="RefSeq" id="WP_084720934.1">
    <property type="nucleotide sequence ID" value="NZ_CAWMED010000001.1"/>
</dbReference>
<name>A0A068QNU7_9GAMM</name>
<evidence type="ECO:0000313" key="5">
    <source>
        <dbReference type="Proteomes" id="UP000032721"/>
    </source>
</evidence>
<dbReference type="GO" id="GO:0005737">
    <property type="term" value="C:cytoplasm"/>
    <property type="evidence" value="ECO:0007669"/>
    <property type="project" value="TreeGrafter"/>
</dbReference>